<reference evidence="2" key="1">
    <citation type="submission" date="2017-09" db="EMBL/GenBank/DDBJ databases">
        <title>Depth-based differentiation of microbial function through sediment-hosted aquifers and enrichment of novel symbionts in the deep terrestrial subsurface.</title>
        <authorList>
            <person name="Probst A.J."/>
            <person name="Ladd B."/>
            <person name="Jarett J.K."/>
            <person name="Geller-Mcgrath D.E."/>
            <person name="Sieber C.M.K."/>
            <person name="Emerson J.B."/>
            <person name="Anantharaman K."/>
            <person name="Thomas B.C."/>
            <person name="Malmstrom R."/>
            <person name="Stieglmeier M."/>
            <person name="Klingl A."/>
            <person name="Woyke T."/>
            <person name="Ryan C.M."/>
            <person name="Banfield J.F."/>
        </authorList>
    </citation>
    <scope>NUCLEOTIDE SEQUENCE [LARGE SCALE GENOMIC DNA]</scope>
</reference>
<dbReference type="SUPFAM" id="SSF53098">
    <property type="entry name" value="Ribonuclease H-like"/>
    <property type="match status" value="1"/>
</dbReference>
<dbReference type="AlphaFoldDB" id="A0A2M8L1V4"/>
<dbReference type="EMBL" id="PFEI01000101">
    <property type="protein sequence ID" value="PJE66886.1"/>
    <property type="molecule type" value="Genomic_DNA"/>
</dbReference>
<gene>
    <name evidence="1" type="ORF">COU93_01810</name>
</gene>
<feature type="non-terminal residue" evidence="1">
    <location>
        <position position="1"/>
    </location>
</feature>
<evidence type="ECO:0008006" key="3">
    <source>
        <dbReference type="Google" id="ProtNLM"/>
    </source>
</evidence>
<accession>A0A2M8L1V4</accession>
<dbReference type="InterPro" id="IPR012337">
    <property type="entry name" value="RNaseH-like_sf"/>
</dbReference>
<organism evidence="1 2">
    <name type="scientific">Candidatus Shapirobacteria bacterium CG10_big_fil_rev_8_21_14_0_10_36_6</name>
    <dbReference type="NCBI Taxonomy" id="1974886"/>
    <lineage>
        <taxon>Bacteria</taxon>
        <taxon>Candidatus Shapironibacteriota</taxon>
    </lineage>
</organism>
<evidence type="ECO:0000313" key="1">
    <source>
        <dbReference type="EMBL" id="PJE66886.1"/>
    </source>
</evidence>
<sequence>KSKNKNKPLQIIDQYHNLWKVEKAFRMSKSDLQERPIFHRKLERIRGHLLICFCSLLVMKETERILAPTEISLVKTIQILGKIGQGEVILGKLKTTIDSELGDEAKTIYRQILGH</sequence>
<dbReference type="Proteomes" id="UP000229766">
    <property type="component" value="Unassembled WGS sequence"/>
</dbReference>
<comment type="caution">
    <text evidence="1">The sequence shown here is derived from an EMBL/GenBank/DDBJ whole genome shotgun (WGS) entry which is preliminary data.</text>
</comment>
<name>A0A2M8L1V4_9BACT</name>
<evidence type="ECO:0000313" key="2">
    <source>
        <dbReference type="Proteomes" id="UP000229766"/>
    </source>
</evidence>
<proteinExistence type="predicted"/>
<protein>
    <recommendedName>
        <fullName evidence="3">Transposase IS4-like domain-containing protein</fullName>
    </recommendedName>
</protein>